<gene>
    <name evidence="1" type="ORF">Barba1A_gp101</name>
</gene>
<proteinExistence type="predicted"/>
<sequence>MKISSKVKSDQSAINNLMKRLKALDEREVEYGYYDSDQHPSGKSMAEIASINNYGDDEQNIPARPFMEQTVDYVTQRYEVDNSWKRDLWQYFCYGGGVIPFLNKQASEYGVDSIQVVMNRQDFEDNVAWWEKAKQSKYGFTQILWETGALYDGAKTKVVKKTRDT</sequence>
<accession>A0A4P8MVJ2</accession>
<organism evidence="1 2">
    <name type="scientific">Rheinheimera phage vB_RspM_Barba1A</name>
    <dbReference type="NCBI Taxonomy" id="2565659"/>
    <lineage>
        <taxon>Viruses</taxon>
        <taxon>Duplodnaviria</taxon>
        <taxon>Heunggongvirae</taxon>
        <taxon>Uroviricota</taxon>
        <taxon>Caudoviricetes</taxon>
        <taxon>Barbavirus</taxon>
        <taxon>Barbavirus barba18A</taxon>
    </lineage>
</organism>
<protein>
    <submittedName>
        <fullName evidence="1">Uncharacterized protein</fullName>
    </submittedName>
</protein>
<evidence type="ECO:0000313" key="1">
    <source>
        <dbReference type="EMBL" id="QCQ57952.1"/>
    </source>
</evidence>
<evidence type="ECO:0000313" key="2">
    <source>
        <dbReference type="Proteomes" id="UP000304214"/>
    </source>
</evidence>
<reference evidence="1 2" key="1">
    <citation type="submission" date="2019-03" db="EMBL/GenBank/DDBJ databases">
        <title>Genomic and seasonal variations among aquatic phages infecting the Baltic Sea Gammaproteobacteria Rheinheimera sp. bal341.</title>
        <authorList>
            <person name="Nilsson E."/>
            <person name="Li K."/>
            <person name="Fridlund J."/>
            <person name="Sulcius S."/>
            <person name="Bunse C."/>
            <person name="Karlsson C.M.G."/>
            <person name="Lindh M."/>
            <person name="Lundin D."/>
            <person name="Pinhassi J."/>
            <person name="Holmfeldt K."/>
        </authorList>
    </citation>
    <scope>NUCLEOTIDE SEQUENCE [LARGE SCALE GENOMIC DNA]</scope>
</reference>
<dbReference type="EMBL" id="MK719701">
    <property type="protein sequence ID" value="QCQ57952.1"/>
    <property type="molecule type" value="Genomic_DNA"/>
</dbReference>
<dbReference type="Proteomes" id="UP000304214">
    <property type="component" value="Segment"/>
</dbReference>
<name>A0A4P8MVJ2_9CAUD</name>